<evidence type="ECO:0000313" key="6">
    <source>
        <dbReference type="EMBL" id="MDX8335993.1"/>
    </source>
</evidence>
<keyword evidence="7" id="KW-1185">Reference proteome</keyword>
<evidence type="ECO:0000313" key="7">
    <source>
        <dbReference type="Proteomes" id="UP001279681"/>
    </source>
</evidence>
<feature type="transmembrane region" description="Helical" evidence="5">
    <location>
        <begin position="192"/>
        <end position="210"/>
    </location>
</feature>
<dbReference type="RefSeq" id="WP_320313398.1">
    <property type="nucleotide sequence ID" value="NZ_JAVIKH010000006.1"/>
</dbReference>
<keyword evidence="3 5" id="KW-1133">Transmembrane helix</keyword>
<keyword evidence="2 5" id="KW-0812">Transmembrane</keyword>
<reference evidence="7" key="1">
    <citation type="submission" date="2023-07" db="EMBL/GenBank/DDBJ databases">
        <authorList>
            <person name="Colorado M.A."/>
            <person name="Villamil L.M."/>
            <person name="Melo J.F."/>
            <person name="Rodriguez J.A."/>
            <person name="Ruiz R.Y."/>
        </authorList>
    </citation>
    <scope>NUCLEOTIDE SEQUENCE [LARGE SCALE GENOMIC DNA]</scope>
    <source>
        <strain evidence="7">C33</strain>
    </source>
</reference>
<evidence type="ECO:0000256" key="4">
    <source>
        <dbReference type="ARBA" id="ARBA00023136"/>
    </source>
</evidence>
<feature type="transmembrane region" description="Helical" evidence="5">
    <location>
        <begin position="37"/>
        <end position="54"/>
    </location>
</feature>
<evidence type="ECO:0000256" key="2">
    <source>
        <dbReference type="ARBA" id="ARBA00022692"/>
    </source>
</evidence>
<proteinExistence type="predicted"/>
<feature type="transmembrane region" description="Helical" evidence="5">
    <location>
        <begin position="216"/>
        <end position="235"/>
    </location>
</feature>
<comment type="subcellular location">
    <subcellularLocation>
        <location evidence="1">Membrane</location>
        <topology evidence="1">Multi-pass membrane protein</topology>
    </subcellularLocation>
</comment>
<feature type="transmembrane region" description="Helical" evidence="5">
    <location>
        <begin position="279"/>
        <end position="303"/>
    </location>
</feature>
<dbReference type="InterPro" id="IPR038665">
    <property type="entry name" value="Voltage-dep_anion_channel_sf"/>
</dbReference>
<evidence type="ECO:0000256" key="5">
    <source>
        <dbReference type="SAM" id="Phobius"/>
    </source>
</evidence>
<sequence length="317" mass="35486">MKNLKNYFKYLPVALTGLALGVSGISGAVAVVLDSRALYVGNFISLMLLLPIIVKNILHFDVFKEELKHPTLGSFIPTLDMALMNFSVVLYKLSPTLGKGLWLLCIFLHLIFGVSFIYHRFRSWNIEHMVPSWFVPPIGVVVASVNSGVMGMPQLAQAIFYIGFAFYIVMLPMMLYRVIFVDKIDDARLPTFAIMAAPPNLCLAGYLVAFETPNPAMVGFLFPLGIFMTALLYISMVKIIRLKFTPVYASFTFPLAIGSTAIIKYSSYIRSIDESRGVFWYNFGVGATTLALFFISIIFIRIVRIVINQIKEIRGSL</sequence>
<dbReference type="InterPro" id="IPR052951">
    <property type="entry name" value="Tellurite_res_ion_channel"/>
</dbReference>
<protein>
    <submittedName>
        <fullName evidence="6">TDT family transporter</fullName>
    </submittedName>
</protein>
<gene>
    <name evidence="6" type="ORF">RFV38_05705</name>
</gene>
<dbReference type="PANTHER" id="PTHR37955">
    <property type="entry name" value="TELLURITE RESISTANCE PROTEIN TEHA"/>
    <property type="match status" value="1"/>
</dbReference>
<feature type="transmembrane region" description="Helical" evidence="5">
    <location>
        <begin position="133"/>
        <end position="152"/>
    </location>
</feature>
<keyword evidence="4 5" id="KW-0472">Membrane</keyword>
<feature type="transmembrane region" description="Helical" evidence="5">
    <location>
        <begin position="158"/>
        <end position="180"/>
    </location>
</feature>
<feature type="transmembrane region" description="Helical" evidence="5">
    <location>
        <begin position="100"/>
        <end position="121"/>
    </location>
</feature>
<dbReference type="Gene3D" id="1.50.10.150">
    <property type="entry name" value="Voltage-dependent anion channel"/>
    <property type="match status" value="1"/>
</dbReference>
<name>A0ABU4WBX5_9FUSO</name>
<dbReference type="Pfam" id="PF03595">
    <property type="entry name" value="SLAC1"/>
    <property type="match status" value="1"/>
</dbReference>
<evidence type="ECO:0000256" key="1">
    <source>
        <dbReference type="ARBA" id="ARBA00004141"/>
    </source>
</evidence>
<comment type="caution">
    <text evidence="6">The sequence shown here is derived from an EMBL/GenBank/DDBJ whole genome shotgun (WGS) entry which is preliminary data.</text>
</comment>
<feature type="transmembrane region" description="Helical" evidence="5">
    <location>
        <begin position="247"/>
        <end position="267"/>
    </location>
</feature>
<dbReference type="CDD" id="cd09325">
    <property type="entry name" value="TDT_C4-dicarb_trans"/>
    <property type="match status" value="1"/>
</dbReference>
<dbReference type="InterPro" id="IPR004695">
    <property type="entry name" value="SLAC1/Mae1/Ssu1/TehA"/>
</dbReference>
<evidence type="ECO:0000256" key="3">
    <source>
        <dbReference type="ARBA" id="ARBA00022989"/>
    </source>
</evidence>
<dbReference type="PANTHER" id="PTHR37955:SF1">
    <property type="entry name" value="DEP DOMAIN-CONTAINING PROTEIN"/>
    <property type="match status" value="1"/>
</dbReference>
<organism evidence="6 7">
    <name type="scientific">Candidatus Cetobacterium colombiensis</name>
    <dbReference type="NCBI Taxonomy" id="3073100"/>
    <lineage>
        <taxon>Bacteria</taxon>
        <taxon>Fusobacteriati</taxon>
        <taxon>Fusobacteriota</taxon>
        <taxon>Fusobacteriia</taxon>
        <taxon>Fusobacteriales</taxon>
        <taxon>Fusobacteriaceae</taxon>
        <taxon>Cetobacterium</taxon>
    </lineage>
</organism>
<dbReference type="Proteomes" id="UP001279681">
    <property type="component" value="Unassembled WGS sequence"/>
</dbReference>
<accession>A0ABU4WBX5</accession>
<dbReference type="EMBL" id="JAVIKH010000006">
    <property type="protein sequence ID" value="MDX8335993.1"/>
    <property type="molecule type" value="Genomic_DNA"/>
</dbReference>